<gene>
    <name evidence="2" type="ORF">ENU78_04045</name>
</gene>
<proteinExistence type="predicted"/>
<keyword evidence="1" id="KW-0472">Membrane</keyword>
<keyword evidence="1" id="KW-0812">Transmembrane</keyword>
<reference evidence="2" key="1">
    <citation type="journal article" date="2020" name="mSystems">
        <title>Genome- and Community-Level Interaction Insights into Carbon Utilization and Element Cycling Functions of Hydrothermarchaeota in Hydrothermal Sediment.</title>
        <authorList>
            <person name="Zhou Z."/>
            <person name="Liu Y."/>
            <person name="Xu W."/>
            <person name="Pan J."/>
            <person name="Luo Z.H."/>
            <person name="Li M."/>
        </authorList>
    </citation>
    <scope>NUCLEOTIDE SEQUENCE [LARGE SCALE GENOMIC DNA]</scope>
    <source>
        <strain evidence="2">SpSt-70</strain>
    </source>
</reference>
<dbReference type="OMA" id="SPWREKW"/>
<accession>A0A7V3ZIK4</accession>
<sequence length="134" mass="15729">MGKILRNKKLRGYFVFFVILLTFLAYSYYDWLKDSPWREKWKNLEKYVGKEITLKGEATNPYGIWGSVYSAYSLTFENFQITVLSTTGIPAEGENLIVTGEVRKNFEVVGLWQGKEVRETYPIVVIEKERREIK</sequence>
<organism evidence="2">
    <name type="scientific">Dictyoglomus thermophilum</name>
    <dbReference type="NCBI Taxonomy" id="14"/>
    <lineage>
        <taxon>Bacteria</taxon>
        <taxon>Pseudomonadati</taxon>
        <taxon>Dictyoglomota</taxon>
        <taxon>Dictyoglomia</taxon>
        <taxon>Dictyoglomales</taxon>
        <taxon>Dictyoglomaceae</taxon>
        <taxon>Dictyoglomus</taxon>
    </lineage>
</organism>
<comment type="caution">
    <text evidence="2">The sequence shown here is derived from an EMBL/GenBank/DDBJ whole genome shotgun (WGS) entry which is preliminary data.</text>
</comment>
<dbReference type="EMBL" id="DTDV01000012">
    <property type="protein sequence ID" value="HGK23608.1"/>
    <property type="molecule type" value="Genomic_DNA"/>
</dbReference>
<feature type="transmembrane region" description="Helical" evidence="1">
    <location>
        <begin position="12"/>
        <end position="29"/>
    </location>
</feature>
<protein>
    <submittedName>
        <fullName evidence="2">Uncharacterized protein</fullName>
    </submittedName>
</protein>
<keyword evidence="1" id="KW-1133">Transmembrane helix</keyword>
<name>A0A7V3ZIK4_DICTH</name>
<evidence type="ECO:0000313" key="2">
    <source>
        <dbReference type="EMBL" id="HGK23608.1"/>
    </source>
</evidence>
<evidence type="ECO:0000256" key="1">
    <source>
        <dbReference type="SAM" id="Phobius"/>
    </source>
</evidence>
<dbReference type="AlphaFoldDB" id="A0A7V3ZIK4"/>